<name>A0AAV7WYG4_PLEWA</name>
<accession>A0AAV7WYG4</accession>
<feature type="region of interest" description="Disordered" evidence="1">
    <location>
        <begin position="63"/>
        <end position="88"/>
    </location>
</feature>
<dbReference type="EMBL" id="JANPWB010000001">
    <property type="protein sequence ID" value="KAJ1217742.1"/>
    <property type="molecule type" value="Genomic_DNA"/>
</dbReference>
<protein>
    <submittedName>
        <fullName evidence="2">Uncharacterized protein</fullName>
    </submittedName>
</protein>
<keyword evidence="3" id="KW-1185">Reference proteome</keyword>
<comment type="caution">
    <text evidence="2">The sequence shown here is derived from an EMBL/GenBank/DDBJ whole genome shotgun (WGS) entry which is preliminary data.</text>
</comment>
<evidence type="ECO:0000313" key="2">
    <source>
        <dbReference type="EMBL" id="KAJ1217742.1"/>
    </source>
</evidence>
<dbReference type="Proteomes" id="UP001066276">
    <property type="component" value="Chromosome 1_1"/>
</dbReference>
<gene>
    <name evidence="2" type="ORF">NDU88_005332</name>
</gene>
<evidence type="ECO:0000256" key="1">
    <source>
        <dbReference type="SAM" id="MobiDB-lite"/>
    </source>
</evidence>
<evidence type="ECO:0000313" key="3">
    <source>
        <dbReference type="Proteomes" id="UP001066276"/>
    </source>
</evidence>
<reference evidence="2" key="1">
    <citation type="journal article" date="2022" name="bioRxiv">
        <title>Sequencing and chromosome-scale assembly of the giantPleurodeles waltlgenome.</title>
        <authorList>
            <person name="Brown T."/>
            <person name="Elewa A."/>
            <person name="Iarovenko S."/>
            <person name="Subramanian E."/>
            <person name="Araus A.J."/>
            <person name="Petzold A."/>
            <person name="Susuki M."/>
            <person name="Suzuki K.-i.T."/>
            <person name="Hayashi T."/>
            <person name="Toyoda A."/>
            <person name="Oliveira C."/>
            <person name="Osipova E."/>
            <person name="Leigh N.D."/>
            <person name="Simon A."/>
            <person name="Yun M.H."/>
        </authorList>
    </citation>
    <scope>NUCLEOTIDE SEQUENCE</scope>
    <source>
        <strain evidence="2">20211129_DDA</strain>
        <tissue evidence="2">Liver</tissue>
    </source>
</reference>
<sequence length="88" mass="9518">MRALDPTSHAMRFIVRWRTLTNDAAIKRETLRGSWGAASRILLLEWLQDQTHLVTGILEEGAEAPGGTDAHISKGASAAGPARDIKPS</sequence>
<proteinExistence type="predicted"/>
<dbReference type="AlphaFoldDB" id="A0AAV7WYG4"/>
<organism evidence="2 3">
    <name type="scientific">Pleurodeles waltl</name>
    <name type="common">Iberian ribbed newt</name>
    <dbReference type="NCBI Taxonomy" id="8319"/>
    <lineage>
        <taxon>Eukaryota</taxon>
        <taxon>Metazoa</taxon>
        <taxon>Chordata</taxon>
        <taxon>Craniata</taxon>
        <taxon>Vertebrata</taxon>
        <taxon>Euteleostomi</taxon>
        <taxon>Amphibia</taxon>
        <taxon>Batrachia</taxon>
        <taxon>Caudata</taxon>
        <taxon>Salamandroidea</taxon>
        <taxon>Salamandridae</taxon>
        <taxon>Pleurodelinae</taxon>
        <taxon>Pleurodeles</taxon>
    </lineage>
</organism>